<dbReference type="InterPro" id="IPR025948">
    <property type="entry name" value="HTH-like_dom"/>
</dbReference>
<dbReference type="Pfam" id="PF00665">
    <property type="entry name" value="rve"/>
    <property type="match status" value="1"/>
</dbReference>
<dbReference type="Proteomes" id="UP000627573">
    <property type="component" value="Unassembled WGS sequence"/>
</dbReference>
<evidence type="ECO:0000256" key="1">
    <source>
        <dbReference type="ARBA" id="ARBA00002286"/>
    </source>
</evidence>
<gene>
    <name evidence="4" type="ORF">I3517_35745</name>
</gene>
<keyword evidence="5" id="KW-1185">Reference proteome</keyword>
<dbReference type="PROSITE" id="PS50994">
    <property type="entry name" value="INTEGRASE"/>
    <property type="match status" value="1"/>
</dbReference>
<feature type="coiled-coil region" evidence="2">
    <location>
        <begin position="71"/>
        <end position="98"/>
    </location>
</feature>
<sequence>MAKKNYSEEFRRDAVALYRDTDGATVAGIAADLGISHGSLTTWLRNAGITIRRPATTAPGPGTGETPEQEAARLRAEVAHLRAEKTKLETERDILRSAAKYFGRRDELVNRFQFVADHSDTYPVKRLCQVIGIARSSYYAWINAGPVRAARAAADSELAEKIRAVHTVDNTYGRPRITAEINHGQPACQRVNHKRIARIMRENNIEGLRLRRRHRTTIAEPADTPSPDLLNRDFTATAPNTRYVGDITYLPCGDNEFLYLATVIDCFSRRLVGWSIADHMRTELVENALEAAARTRGGLAGAVFHADHGSQYTSKGFAMICAKLGVAQSMGAVGTSADNALAESFNATLKRETLQGATSWESPRTARLAVFRWITRYNTRRRHSYCNYLSPTDYENAHTSDSLQQAA</sequence>
<comment type="function">
    <text evidence="1">Involved in the transposition of the insertion sequence.</text>
</comment>
<name>A0A8I1DBE7_RHOER</name>
<dbReference type="AlphaFoldDB" id="A0A8I1DBE7"/>
<accession>A0A8I1DBE7</accession>
<dbReference type="GO" id="GO:0003677">
    <property type="term" value="F:DNA binding"/>
    <property type="evidence" value="ECO:0007669"/>
    <property type="project" value="InterPro"/>
</dbReference>
<dbReference type="SUPFAM" id="SSF53098">
    <property type="entry name" value="Ribonuclease H-like"/>
    <property type="match status" value="1"/>
</dbReference>
<dbReference type="EMBL" id="JAECSB010000105">
    <property type="protein sequence ID" value="MBH5147959.1"/>
    <property type="molecule type" value="Genomic_DNA"/>
</dbReference>
<dbReference type="NCBIfam" id="NF033516">
    <property type="entry name" value="transpos_IS3"/>
    <property type="match status" value="1"/>
</dbReference>
<keyword evidence="2" id="KW-0175">Coiled coil</keyword>
<feature type="domain" description="Integrase catalytic" evidence="3">
    <location>
        <begin position="235"/>
        <end position="399"/>
    </location>
</feature>
<dbReference type="GO" id="GO:0004803">
    <property type="term" value="F:transposase activity"/>
    <property type="evidence" value="ECO:0007669"/>
    <property type="project" value="InterPro"/>
</dbReference>
<dbReference type="GO" id="GO:0006313">
    <property type="term" value="P:DNA transposition"/>
    <property type="evidence" value="ECO:0007669"/>
    <property type="project" value="InterPro"/>
</dbReference>
<proteinExistence type="predicted"/>
<dbReference type="Gene3D" id="3.30.420.10">
    <property type="entry name" value="Ribonuclease H-like superfamily/Ribonuclease H"/>
    <property type="match status" value="1"/>
</dbReference>
<dbReference type="InterPro" id="IPR012337">
    <property type="entry name" value="RNaseH-like_sf"/>
</dbReference>
<evidence type="ECO:0000256" key="2">
    <source>
        <dbReference type="SAM" id="Coils"/>
    </source>
</evidence>
<dbReference type="InterPro" id="IPR048020">
    <property type="entry name" value="Transpos_IS3"/>
</dbReference>
<dbReference type="InterPro" id="IPR009057">
    <property type="entry name" value="Homeodomain-like_sf"/>
</dbReference>
<dbReference type="Pfam" id="PF01527">
    <property type="entry name" value="HTH_Tnp_1"/>
    <property type="match status" value="1"/>
</dbReference>
<evidence type="ECO:0000313" key="5">
    <source>
        <dbReference type="Proteomes" id="UP000627573"/>
    </source>
</evidence>
<reference evidence="4 5" key="1">
    <citation type="submission" date="2020-12" db="EMBL/GenBank/DDBJ databases">
        <title>Draft genome sequence of furan degrading bacterial strain FUR100.</title>
        <authorList>
            <person name="Woiski C."/>
        </authorList>
    </citation>
    <scope>NUCLEOTIDE SEQUENCE [LARGE SCALE GENOMIC DNA]</scope>
    <source>
        <strain evidence="4 5">FUR100</strain>
    </source>
</reference>
<comment type="caution">
    <text evidence="4">The sequence shown here is derived from an EMBL/GenBank/DDBJ whole genome shotgun (WGS) entry which is preliminary data.</text>
</comment>
<dbReference type="SUPFAM" id="SSF46689">
    <property type="entry name" value="Homeodomain-like"/>
    <property type="match status" value="1"/>
</dbReference>
<dbReference type="Pfam" id="PF13276">
    <property type="entry name" value="HTH_21"/>
    <property type="match status" value="1"/>
</dbReference>
<dbReference type="InterPro" id="IPR036397">
    <property type="entry name" value="RNaseH_sf"/>
</dbReference>
<protein>
    <submittedName>
        <fullName evidence="4">IS3 family transposase</fullName>
    </submittedName>
</protein>
<dbReference type="PANTHER" id="PTHR46889:SF4">
    <property type="entry name" value="TRANSPOSASE INSO FOR INSERTION SEQUENCE ELEMENT IS911B-RELATED"/>
    <property type="match status" value="1"/>
</dbReference>
<dbReference type="InterPro" id="IPR002514">
    <property type="entry name" value="Transposase_8"/>
</dbReference>
<organism evidence="4 5">
    <name type="scientific">Rhodococcus erythropolis</name>
    <name type="common">Arthrobacter picolinophilus</name>
    <dbReference type="NCBI Taxonomy" id="1833"/>
    <lineage>
        <taxon>Bacteria</taxon>
        <taxon>Bacillati</taxon>
        <taxon>Actinomycetota</taxon>
        <taxon>Actinomycetes</taxon>
        <taxon>Mycobacteriales</taxon>
        <taxon>Nocardiaceae</taxon>
        <taxon>Rhodococcus</taxon>
        <taxon>Rhodococcus erythropolis group</taxon>
    </lineage>
</organism>
<dbReference type="Gene3D" id="1.10.10.60">
    <property type="entry name" value="Homeodomain-like"/>
    <property type="match status" value="1"/>
</dbReference>
<dbReference type="InterPro" id="IPR001584">
    <property type="entry name" value="Integrase_cat-core"/>
</dbReference>
<dbReference type="Pfam" id="PF13333">
    <property type="entry name" value="rve_2"/>
    <property type="match status" value="1"/>
</dbReference>
<dbReference type="PANTHER" id="PTHR46889">
    <property type="entry name" value="TRANSPOSASE INSF FOR INSERTION SEQUENCE IS3B-RELATED"/>
    <property type="match status" value="1"/>
</dbReference>
<evidence type="ECO:0000313" key="4">
    <source>
        <dbReference type="EMBL" id="MBH5147959.1"/>
    </source>
</evidence>
<dbReference type="GO" id="GO:0015074">
    <property type="term" value="P:DNA integration"/>
    <property type="evidence" value="ECO:0007669"/>
    <property type="project" value="InterPro"/>
</dbReference>
<evidence type="ECO:0000259" key="3">
    <source>
        <dbReference type="PROSITE" id="PS50994"/>
    </source>
</evidence>
<dbReference type="InterPro" id="IPR050900">
    <property type="entry name" value="Transposase_IS3/IS150/IS904"/>
</dbReference>